<gene>
    <name evidence="2" type="ORF">G2W53_028356</name>
</gene>
<feature type="region of interest" description="Disordered" evidence="1">
    <location>
        <begin position="1"/>
        <end position="31"/>
    </location>
</feature>
<proteinExistence type="predicted"/>
<evidence type="ECO:0000256" key="1">
    <source>
        <dbReference type="SAM" id="MobiDB-lite"/>
    </source>
</evidence>
<comment type="caution">
    <text evidence="2">The sequence shown here is derived from an EMBL/GenBank/DDBJ whole genome shotgun (WGS) entry which is preliminary data.</text>
</comment>
<evidence type="ECO:0000313" key="3">
    <source>
        <dbReference type="Proteomes" id="UP000634136"/>
    </source>
</evidence>
<keyword evidence="3" id="KW-1185">Reference proteome</keyword>
<accession>A0A834W9N8</accession>
<protein>
    <submittedName>
        <fullName evidence="2">Uncharacterized protein</fullName>
    </submittedName>
</protein>
<dbReference type="AlphaFoldDB" id="A0A834W9N8"/>
<dbReference type="Proteomes" id="UP000634136">
    <property type="component" value="Unassembled WGS sequence"/>
</dbReference>
<evidence type="ECO:0000313" key="2">
    <source>
        <dbReference type="EMBL" id="KAF7814387.1"/>
    </source>
</evidence>
<dbReference type="EMBL" id="JAAIUW010000009">
    <property type="protein sequence ID" value="KAF7814387.1"/>
    <property type="molecule type" value="Genomic_DNA"/>
</dbReference>
<feature type="compositionally biased region" description="Basic and acidic residues" evidence="1">
    <location>
        <begin position="1"/>
        <end position="30"/>
    </location>
</feature>
<reference evidence="2" key="1">
    <citation type="submission" date="2020-09" db="EMBL/GenBank/DDBJ databases">
        <title>Genome-Enabled Discovery of Anthraquinone Biosynthesis in Senna tora.</title>
        <authorList>
            <person name="Kang S.-H."/>
            <person name="Pandey R.P."/>
            <person name="Lee C.-M."/>
            <person name="Sim J.-S."/>
            <person name="Jeong J.-T."/>
            <person name="Choi B.-S."/>
            <person name="Jung M."/>
            <person name="Ginzburg D."/>
            <person name="Zhao K."/>
            <person name="Won S.Y."/>
            <person name="Oh T.-J."/>
            <person name="Yu Y."/>
            <person name="Kim N.-H."/>
            <person name="Lee O.R."/>
            <person name="Lee T.-H."/>
            <person name="Bashyal P."/>
            <person name="Kim T.-S."/>
            <person name="Lee W.-H."/>
            <person name="Kawkins C."/>
            <person name="Kim C.-K."/>
            <person name="Kim J.S."/>
            <person name="Ahn B.O."/>
            <person name="Rhee S.Y."/>
            <person name="Sohng J.K."/>
        </authorList>
    </citation>
    <scope>NUCLEOTIDE SEQUENCE</scope>
    <source>
        <tissue evidence="2">Leaf</tissue>
    </source>
</reference>
<sequence>MDIHTKEKDTEKMQNRDGKRNADPIRDAQKIKHNSTLQLAAEKLQENGQPTSYRKAE</sequence>
<name>A0A834W9N8_9FABA</name>
<organism evidence="2 3">
    <name type="scientific">Senna tora</name>
    <dbReference type="NCBI Taxonomy" id="362788"/>
    <lineage>
        <taxon>Eukaryota</taxon>
        <taxon>Viridiplantae</taxon>
        <taxon>Streptophyta</taxon>
        <taxon>Embryophyta</taxon>
        <taxon>Tracheophyta</taxon>
        <taxon>Spermatophyta</taxon>
        <taxon>Magnoliopsida</taxon>
        <taxon>eudicotyledons</taxon>
        <taxon>Gunneridae</taxon>
        <taxon>Pentapetalae</taxon>
        <taxon>rosids</taxon>
        <taxon>fabids</taxon>
        <taxon>Fabales</taxon>
        <taxon>Fabaceae</taxon>
        <taxon>Caesalpinioideae</taxon>
        <taxon>Cassia clade</taxon>
        <taxon>Senna</taxon>
    </lineage>
</organism>